<sequence length="267" mass="29729">MKAKYLMINVLCFMLGFLVAAVLLHKEVPQHYTPVGDIESLDTIPTPQAEERSLPLDTAQPTSEKRLYTSASPIPPELNDEPANNDENKARLLSIAQDIGLDSGIYPDLASYENQDITRLIEQHLLTNLRASQGDVYAQFDEVEHYLEAMPQIASVQFFTDLLTQAEHKGALSQSFAIHLMAQSVEQFEPGTEPLSQMQDIVVATARHSESELVRLSALESLATMSSEQAELKRLLEPFQADESAVIQAKITLLNYHMALADKLNNH</sequence>
<name>A0A4Q7DZY5_9GAMM</name>
<proteinExistence type="predicted"/>
<dbReference type="AlphaFoldDB" id="A0A4Q7DZY5"/>
<gene>
    <name evidence="2" type="ORF">C3B51_20080</name>
</gene>
<evidence type="ECO:0000256" key="1">
    <source>
        <dbReference type="SAM" id="MobiDB-lite"/>
    </source>
</evidence>
<reference evidence="2 3" key="1">
    <citation type="submission" date="2018-01" db="EMBL/GenBank/DDBJ databases">
        <title>Co-occurrence of chitin degradation, pigmentation and bioactivity in marine Pseudoalteromonas.</title>
        <authorList>
            <person name="Paulsen S."/>
            <person name="Gram L."/>
            <person name="Machado H."/>
        </authorList>
    </citation>
    <scope>NUCLEOTIDE SEQUENCE [LARGE SCALE GENOMIC DNA]</scope>
    <source>
        <strain evidence="2 3">S1946</strain>
    </source>
</reference>
<protein>
    <submittedName>
        <fullName evidence="2">Uncharacterized protein</fullName>
    </submittedName>
</protein>
<comment type="caution">
    <text evidence="2">The sequence shown here is derived from an EMBL/GenBank/DDBJ whole genome shotgun (WGS) entry which is preliminary data.</text>
</comment>
<evidence type="ECO:0000313" key="3">
    <source>
        <dbReference type="Proteomes" id="UP000292345"/>
    </source>
</evidence>
<feature type="region of interest" description="Disordered" evidence="1">
    <location>
        <begin position="47"/>
        <end position="85"/>
    </location>
</feature>
<dbReference type="RefSeq" id="WP_130246188.1">
    <property type="nucleotide sequence ID" value="NZ_PPUZ01000069.1"/>
</dbReference>
<evidence type="ECO:0000313" key="2">
    <source>
        <dbReference type="EMBL" id="RZM74077.1"/>
    </source>
</evidence>
<organism evidence="2 3">
    <name type="scientific">Pseudoalteromonas rubra</name>
    <dbReference type="NCBI Taxonomy" id="43658"/>
    <lineage>
        <taxon>Bacteria</taxon>
        <taxon>Pseudomonadati</taxon>
        <taxon>Pseudomonadota</taxon>
        <taxon>Gammaproteobacteria</taxon>
        <taxon>Alteromonadales</taxon>
        <taxon>Pseudoalteromonadaceae</taxon>
        <taxon>Pseudoalteromonas</taxon>
    </lineage>
</organism>
<dbReference type="EMBL" id="PPUZ01000069">
    <property type="protein sequence ID" value="RZM74077.1"/>
    <property type="molecule type" value="Genomic_DNA"/>
</dbReference>
<accession>A0A4Q7DZY5</accession>
<dbReference type="Proteomes" id="UP000292345">
    <property type="component" value="Unassembled WGS sequence"/>
</dbReference>